<dbReference type="AlphaFoldDB" id="A0ABC8UMA1"/>
<reference evidence="1 2" key="1">
    <citation type="submission" date="2024-02" db="EMBL/GenBank/DDBJ databases">
        <authorList>
            <person name="Vignale AGUSTIN F."/>
            <person name="Sosa J E."/>
            <person name="Modenutti C."/>
        </authorList>
    </citation>
    <scope>NUCLEOTIDE SEQUENCE [LARGE SCALE GENOMIC DNA]</scope>
</reference>
<accession>A0ABC8UMA1</accession>
<sequence>MDVDDDGSVVEVGKSLSVPGFLRKVFTQELGDDGGRDHKLLVIVVHVVLLESSFFGFDPVSNIEFQSLGKFFNIYESLANGFGMHWVHLDEHSLVPFLSTTPKQQITDFEAKVGSILDFNTHNEKTLDLNTQKEKSLNLDSQIRKNQEYMDVDDDSSVVEELGDDSGCDHKLLVIVVHAILLESSFVGFDPVSNIEVHGFQFPNEWPSSAFRMSLSVNGSVNEIDTVVLKFQSLGKFFNFYGSLANGSETHWVRLDEHRLVMCEWIRRRKEMASLVHKPTGQQSNFYVFDAIEGDS</sequence>
<protein>
    <submittedName>
        <fullName evidence="1">Uncharacterized protein</fullName>
    </submittedName>
</protein>
<comment type="caution">
    <text evidence="1">The sequence shown here is derived from an EMBL/GenBank/DDBJ whole genome shotgun (WGS) entry which is preliminary data.</text>
</comment>
<dbReference type="Proteomes" id="UP001642360">
    <property type="component" value="Unassembled WGS sequence"/>
</dbReference>
<dbReference type="PANTHER" id="PTHR47602:SF2">
    <property type="entry name" value="F-BOX PROTEIN SKIP22"/>
    <property type="match status" value="1"/>
</dbReference>
<evidence type="ECO:0000313" key="1">
    <source>
        <dbReference type="EMBL" id="CAK9182109.1"/>
    </source>
</evidence>
<proteinExistence type="predicted"/>
<gene>
    <name evidence="1" type="ORF">ILEXP_LOCUS52244</name>
</gene>
<organism evidence="1 2">
    <name type="scientific">Ilex paraguariensis</name>
    <name type="common">yerba mate</name>
    <dbReference type="NCBI Taxonomy" id="185542"/>
    <lineage>
        <taxon>Eukaryota</taxon>
        <taxon>Viridiplantae</taxon>
        <taxon>Streptophyta</taxon>
        <taxon>Embryophyta</taxon>
        <taxon>Tracheophyta</taxon>
        <taxon>Spermatophyta</taxon>
        <taxon>Magnoliopsida</taxon>
        <taxon>eudicotyledons</taxon>
        <taxon>Gunneridae</taxon>
        <taxon>Pentapetalae</taxon>
        <taxon>asterids</taxon>
        <taxon>campanulids</taxon>
        <taxon>Aquifoliales</taxon>
        <taxon>Aquifoliaceae</taxon>
        <taxon>Ilex</taxon>
    </lineage>
</organism>
<dbReference type="PANTHER" id="PTHR47602">
    <property type="entry name" value="F-BOX PROTEIN SKIP22"/>
    <property type="match status" value="1"/>
</dbReference>
<name>A0ABC8UMA1_9AQUA</name>
<keyword evidence="2" id="KW-1185">Reference proteome</keyword>
<dbReference type="Gene3D" id="3.40.1000.30">
    <property type="match status" value="1"/>
</dbReference>
<dbReference type="EMBL" id="CAUOFW020008246">
    <property type="protein sequence ID" value="CAK9182109.1"/>
    <property type="molecule type" value="Genomic_DNA"/>
</dbReference>
<evidence type="ECO:0000313" key="2">
    <source>
        <dbReference type="Proteomes" id="UP001642360"/>
    </source>
</evidence>